<name>A0A6A6INI9_9PLEO</name>
<dbReference type="GeneID" id="54585349"/>
<feature type="chain" id="PRO_5025524922" description="Ecp2 effector protein domain-containing protein" evidence="2">
    <location>
        <begin position="17"/>
        <end position="214"/>
    </location>
</feature>
<dbReference type="EMBL" id="ML987193">
    <property type="protein sequence ID" value="KAF2251392.1"/>
    <property type="molecule type" value="Genomic_DNA"/>
</dbReference>
<dbReference type="Proteomes" id="UP000800094">
    <property type="component" value="Unassembled WGS sequence"/>
</dbReference>
<accession>A0A6A6INI9</accession>
<keyword evidence="4" id="KW-1185">Reference proteome</keyword>
<sequence>MRFILPLFAIAVAVLGVAVPAPSVQQDAEAKGLEVKRDPPSEAPSVLSGSVMEVTKRDNSSEALDAVPAPSGQEAGPPDAILMHMFEHPNYRGSDYHATRHWMEEKVCVYFAPIVSSSAYVRQEKVFWCKLFTEPNCSGGILGIKPGAWIPDYGRYGWDNKARSVFCEWGRPNDGILMDPGSWHSALGYTKAWRHPGGLVVGSFGISRDSYTPI</sequence>
<feature type="compositionally biased region" description="Basic and acidic residues" evidence="1">
    <location>
        <begin position="29"/>
        <end position="40"/>
    </location>
</feature>
<evidence type="ECO:0008006" key="5">
    <source>
        <dbReference type="Google" id="ProtNLM"/>
    </source>
</evidence>
<evidence type="ECO:0000256" key="1">
    <source>
        <dbReference type="SAM" id="MobiDB-lite"/>
    </source>
</evidence>
<dbReference type="RefSeq" id="XP_033686396.1">
    <property type="nucleotide sequence ID" value="XM_033832019.1"/>
</dbReference>
<feature type="signal peptide" evidence="2">
    <location>
        <begin position="1"/>
        <end position="16"/>
    </location>
</feature>
<reference evidence="3" key="1">
    <citation type="journal article" date="2020" name="Stud. Mycol.">
        <title>101 Dothideomycetes genomes: a test case for predicting lifestyles and emergence of pathogens.</title>
        <authorList>
            <person name="Haridas S."/>
            <person name="Albert R."/>
            <person name="Binder M."/>
            <person name="Bloem J."/>
            <person name="Labutti K."/>
            <person name="Salamov A."/>
            <person name="Andreopoulos B."/>
            <person name="Baker S."/>
            <person name="Barry K."/>
            <person name="Bills G."/>
            <person name="Bluhm B."/>
            <person name="Cannon C."/>
            <person name="Castanera R."/>
            <person name="Culley D."/>
            <person name="Daum C."/>
            <person name="Ezra D."/>
            <person name="Gonzalez J."/>
            <person name="Henrissat B."/>
            <person name="Kuo A."/>
            <person name="Liang C."/>
            <person name="Lipzen A."/>
            <person name="Lutzoni F."/>
            <person name="Magnuson J."/>
            <person name="Mondo S."/>
            <person name="Nolan M."/>
            <person name="Ohm R."/>
            <person name="Pangilinan J."/>
            <person name="Park H.-J."/>
            <person name="Ramirez L."/>
            <person name="Alfaro M."/>
            <person name="Sun H."/>
            <person name="Tritt A."/>
            <person name="Yoshinaga Y."/>
            <person name="Zwiers L.-H."/>
            <person name="Turgeon B."/>
            <person name="Goodwin S."/>
            <person name="Spatafora J."/>
            <person name="Crous P."/>
            <person name="Grigoriev I."/>
        </authorList>
    </citation>
    <scope>NUCLEOTIDE SEQUENCE</scope>
    <source>
        <strain evidence="3">CBS 122368</strain>
    </source>
</reference>
<evidence type="ECO:0000313" key="3">
    <source>
        <dbReference type="EMBL" id="KAF2251392.1"/>
    </source>
</evidence>
<evidence type="ECO:0000256" key="2">
    <source>
        <dbReference type="SAM" id="SignalP"/>
    </source>
</evidence>
<organism evidence="3 4">
    <name type="scientific">Trematosphaeria pertusa</name>
    <dbReference type="NCBI Taxonomy" id="390896"/>
    <lineage>
        <taxon>Eukaryota</taxon>
        <taxon>Fungi</taxon>
        <taxon>Dikarya</taxon>
        <taxon>Ascomycota</taxon>
        <taxon>Pezizomycotina</taxon>
        <taxon>Dothideomycetes</taxon>
        <taxon>Pleosporomycetidae</taxon>
        <taxon>Pleosporales</taxon>
        <taxon>Massarineae</taxon>
        <taxon>Trematosphaeriaceae</taxon>
        <taxon>Trematosphaeria</taxon>
    </lineage>
</organism>
<gene>
    <name evidence="3" type="ORF">BU26DRAFT_549879</name>
</gene>
<proteinExistence type="predicted"/>
<evidence type="ECO:0000313" key="4">
    <source>
        <dbReference type="Proteomes" id="UP000800094"/>
    </source>
</evidence>
<dbReference type="Gene3D" id="2.60.20.10">
    <property type="entry name" value="Crystallins"/>
    <property type="match status" value="1"/>
</dbReference>
<keyword evidence="2" id="KW-0732">Signal</keyword>
<feature type="region of interest" description="Disordered" evidence="1">
    <location>
        <begin position="29"/>
        <end position="48"/>
    </location>
</feature>
<dbReference type="AlphaFoldDB" id="A0A6A6INI9"/>
<protein>
    <recommendedName>
        <fullName evidence="5">Ecp2 effector protein domain-containing protein</fullName>
    </recommendedName>
</protein>